<dbReference type="InterPro" id="IPR001584">
    <property type="entry name" value="Integrase_cat-core"/>
</dbReference>
<evidence type="ECO:0000313" key="8">
    <source>
        <dbReference type="Proteomes" id="UP000188268"/>
    </source>
</evidence>
<dbReference type="PANTHER" id="PTHR42648:SF28">
    <property type="entry name" value="TRANSPOSON-ENCODED PROTEIN WITH RIBONUCLEASE H-LIKE AND RETROVIRUS ZINC FINGER-LIKE DOMAINS"/>
    <property type="match status" value="1"/>
</dbReference>
<comment type="caution">
    <text evidence="7">The sequence shown here is derived from an EMBL/GenBank/DDBJ whole genome shotgun (WGS) entry which is preliminary data.</text>
</comment>
<dbReference type="SUPFAM" id="SSF56672">
    <property type="entry name" value="DNA/RNA polymerases"/>
    <property type="match status" value="1"/>
</dbReference>
<name>A0A1R3HSN7_COCAP</name>
<dbReference type="Pfam" id="PF25597">
    <property type="entry name" value="SH3_retrovirus"/>
    <property type="match status" value="1"/>
</dbReference>
<dbReference type="OrthoDB" id="1729718at2759"/>
<gene>
    <name evidence="7" type="ORF">CCACVL1_17296</name>
</gene>
<keyword evidence="2" id="KW-0479">Metal-binding</keyword>
<evidence type="ECO:0000256" key="2">
    <source>
        <dbReference type="ARBA" id="ARBA00022723"/>
    </source>
</evidence>
<dbReference type="Proteomes" id="UP000188268">
    <property type="component" value="Unassembled WGS sequence"/>
</dbReference>
<dbReference type="Gramene" id="OMO73383">
    <property type="protein sequence ID" value="OMO73383"/>
    <property type="gene ID" value="CCACVL1_17296"/>
</dbReference>
<dbReference type="PROSITE" id="PS50994">
    <property type="entry name" value="INTEGRASE"/>
    <property type="match status" value="1"/>
</dbReference>
<dbReference type="InterPro" id="IPR013103">
    <property type="entry name" value="RVT_2"/>
</dbReference>
<keyword evidence="3" id="KW-0064">Aspartyl protease</keyword>
<sequence>MSSLGKFDNEKFNGSNDFILWKVKMKAIMIQQNCADAIDKEMLPKKSTDKEIKEINLKAHSAILLSLSDEVLREVVAEKDAASLWKALDDKYMKKSLTNRLFQKQHLYTFKMAENTPIKDHLDSFNRIILDLGGVGVKIEDEDLALILLCSLPRSFQNFRDTMLYGRDTIALKDVKYALLSKELQNKVSADVDGEASLIVTRGRNKEKSSGIARFRSRSKSRATSAIVQEGSSLVESSDDEVGTDVLTVSTAGSANTWVVDTGASYHMTFSRNLFTTFKEWNGSVMLGDETTLSVKGSGSVQIKTHDGTIRTFDAWLVPELRKNLISLGTLDKQGYKYSGENGQIKVSKGSMTILKGKLQHGIYTLIGNSVIGEVAVSESLGDSNDRTELWHRRLGHMSEQGLSILSKKGLIRWGPAPVESHSRCRYFVTFIDDYSRKVWVYFLKTKDEVFDRFKEWKIMIEKRTSRQIKTLRTDNGLEFCGQGFNEFCKKEGIVRHHTVRRTPQQNGVAERMNQTVLQRARCMRLNAGLSKKFWAEAVNIAAYLANRSPSTAIDLKTPQEVWYDKPSDYSALRIFGCPAYVHVNDGKLEPRAIKCIFLGYGTGVKGYRLWHSDSNKVSRDVNFDESTMFSQKEELFDIAGTDQIVVFDAPPLKSPSVTTEEPRTETDDLSKSIAERRTRREIKKPQRYADCISLNVGETDPIAYALSVAEIIDSDEPRSYKEAIKSENAADWLLAMNEEMQSLAKNETWKLVPLPKGVRPVGCKWVFKRKEGIPGVDLQVVKHKTIRVLLAMVSTLDLYLEQLDVKTAFLHGNLEEQIYMSQPEGFIDSENEDHVCLLQKFLYGLKQSPRQWYKRFDSFMVSHDFARNQYDNCVYSKKLSDGSYIYLLLYVDDMLIAAKDLAEINSLKALLSSEFEMKDLGAAKKILGMEIWRDRKVGLLYVSQQKYIEKVLQSFQMDKAKPVSTPLAAHFKLDASALPSSNDEVNCMSIIPYSSAVGSLMYAMVCTRPDLAHAVSVISRFMSNPGKTHWEAVKWIMRYLNGTKNVCLVYGSDGNSGLIGYVDSDYAGDFIKRRSLACYIFTLYGCAIRWKATLQATVVLSTTEAEYMSLTEGIKEGMWLHGLVDSLGLDVSKPVIYCDSQSALSLAKNPVYHERSKHIDVRLNFIRDALDNKVATIEKIPTANNPADMLTKPLTTDKFKHSLDLVNVRIA</sequence>
<dbReference type="InterPro" id="IPR012337">
    <property type="entry name" value="RNaseH-like_sf"/>
</dbReference>
<dbReference type="SUPFAM" id="SSF53098">
    <property type="entry name" value="Ribonuclease H-like"/>
    <property type="match status" value="1"/>
</dbReference>
<dbReference type="GO" id="GO:0003676">
    <property type="term" value="F:nucleic acid binding"/>
    <property type="evidence" value="ECO:0007669"/>
    <property type="project" value="InterPro"/>
</dbReference>
<keyword evidence="4" id="KW-0378">Hydrolase</keyword>
<feature type="region of interest" description="Disordered" evidence="5">
    <location>
        <begin position="652"/>
        <end position="671"/>
    </location>
</feature>
<dbReference type="AlphaFoldDB" id="A0A1R3HSN7"/>
<evidence type="ECO:0000313" key="7">
    <source>
        <dbReference type="EMBL" id="OMO73383.1"/>
    </source>
</evidence>
<dbReference type="Pfam" id="PF13976">
    <property type="entry name" value="gag_pre-integrs"/>
    <property type="match status" value="1"/>
</dbReference>
<reference evidence="7 8" key="1">
    <citation type="submission" date="2013-09" db="EMBL/GenBank/DDBJ databases">
        <title>Corchorus capsularis genome sequencing.</title>
        <authorList>
            <person name="Alam M."/>
            <person name="Haque M.S."/>
            <person name="Islam M.S."/>
            <person name="Emdad E.M."/>
            <person name="Islam M.M."/>
            <person name="Ahmed B."/>
            <person name="Halim A."/>
            <person name="Hossen Q.M.M."/>
            <person name="Hossain M.Z."/>
            <person name="Ahmed R."/>
            <person name="Khan M.M."/>
            <person name="Islam R."/>
            <person name="Rashid M.M."/>
            <person name="Khan S.A."/>
            <person name="Rahman M.S."/>
            <person name="Alam M."/>
        </authorList>
    </citation>
    <scope>NUCLEOTIDE SEQUENCE [LARGE SCALE GENOMIC DNA]</scope>
    <source>
        <strain evidence="8">cv. CVL-1</strain>
        <tissue evidence="7">Whole seedling</tissue>
    </source>
</reference>
<dbReference type="PANTHER" id="PTHR42648">
    <property type="entry name" value="TRANSPOSASE, PUTATIVE-RELATED"/>
    <property type="match status" value="1"/>
</dbReference>
<accession>A0A1R3HSN7</accession>
<evidence type="ECO:0000259" key="6">
    <source>
        <dbReference type="PROSITE" id="PS50994"/>
    </source>
</evidence>
<dbReference type="GO" id="GO:0015074">
    <property type="term" value="P:DNA integration"/>
    <property type="evidence" value="ECO:0007669"/>
    <property type="project" value="InterPro"/>
</dbReference>
<dbReference type="InterPro" id="IPR057670">
    <property type="entry name" value="SH3_retrovirus"/>
</dbReference>
<feature type="compositionally biased region" description="Basic and acidic residues" evidence="5">
    <location>
        <begin position="661"/>
        <end position="671"/>
    </location>
</feature>
<organism evidence="7 8">
    <name type="scientific">Corchorus capsularis</name>
    <name type="common">Jute</name>
    <dbReference type="NCBI Taxonomy" id="210143"/>
    <lineage>
        <taxon>Eukaryota</taxon>
        <taxon>Viridiplantae</taxon>
        <taxon>Streptophyta</taxon>
        <taxon>Embryophyta</taxon>
        <taxon>Tracheophyta</taxon>
        <taxon>Spermatophyta</taxon>
        <taxon>Magnoliopsida</taxon>
        <taxon>eudicotyledons</taxon>
        <taxon>Gunneridae</taxon>
        <taxon>Pentapetalae</taxon>
        <taxon>rosids</taxon>
        <taxon>malvids</taxon>
        <taxon>Malvales</taxon>
        <taxon>Malvaceae</taxon>
        <taxon>Grewioideae</taxon>
        <taxon>Apeibeae</taxon>
        <taxon>Corchorus</taxon>
    </lineage>
</organism>
<dbReference type="InterPro" id="IPR039537">
    <property type="entry name" value="Retrotran_Ty1/copia-like"/>
</dbReference>
<dbReference type="GO" id="GO:0004190">
    <property type="term" value="F:aspartic-type endopeptidase activity"/>
    <property type="evidence" value="ECO:0007669"/>
    <property type="project" value="UniProtKB-KW"/>
</dbReference>
<dbReference type="EMBL" id="AWWV01011221">
    <property type="protein sequence ID" value="OMO73383.1"/>
    <property type="molecule type" value="Genomic_DNA"/>
</dbReference>
<dbReference type="Pfam" id="PF22936">
    <property type="entry name" value="Pol_BBD"/>
    <property type="match status" value="1"/>
</dbReference>
<proteinExistence type="predicted"/>
<dbReference type="CDD" id="cd09272">
    <property type="entry name" value="RNase_HI_RT_Ty1"/>
    <property type="match status" value="1"/>
</dbReference>
<protein>
    <submittedName>
        <fullName evidence="7">Integrase, catalytic core</fullName>
    </submittedName>
</protein>
<evidence type="ECO:0000256" key="3">
    <source>
        <dbReference type="ARBA" id="ARBA00022750"/>
    </source>
</evidence>
<dbReference type="Gene3D" id="3.30.420.10">
    <property type="entry name" value="Ribonuclease H-like superfamily/Ribonuclease H"/>
    <property type="match status" value="1"/>
</dbReference>
<dbReference type="STRING" id="210143.A0A1R3HSN7"/>
<evidence type="ECO:0000256" key="1">
    <source>
        <dbReference type="ARBA" id="ARBA00022670"/>
    </source>
</evidence>
<dbReference type="Pfam" id="PF07727">
    <property type="entry name" value="RVT_2"/>
    <property type="match status" value="1"/>
</dbReference>
<keyword evidence="8" id="KW-1185">Reference proteome</keyword>
<dbReference type="InterPro" id="IPR043502">
    <property type="entry name" value="DNA/RNA_pol_sf"/>
</dbReference>
<dbReference type="OMA" id="CDAYALI"/>
<evidence type="ECO:0000256" key="4">
    <source>
        <dbReference type="ARBA" id="ARBA00022801"/>
    </source>
</evidence>
<dbReference type="Pfam" id="PF14223">
    <property type="entry name" value="Retrotran_gag_2"/>
    <property type="match status" value="1"/>
</dbReference>
<dbReference type="Pfam" id="PF00665">
    <property type="entry name" value="rve"/>
    <property type="match status" value="1"/>
</dbReference>
<dbReference type="InterPro" id="IPR054722">
    <property type="entry name" value="PolX-like_BBD"/>
</dbReference>
<evidence type="ECO:0000256" key="5">
    <source>
        <dbReference type="SAM" id="MobiDB-lite"/>
    </source>
</evidence>
<dbReference type="InterPro" id="IPR025724">
    <property type="entry name" value="GAG-pre-integrase_dom"/>
</dbReference>
<dbReference type="GO" id="GO:0006508">
    <property type="term" value="P:proteolysis"/>
    <property type="evidence" value="ECO:0007669"/>
    <property type="project" value="UniProtKB-KW"/>
</dbReference>
<keyword evidence="1" id="KW-0645">Protease</keyword>
<dbReference type="InterPro" id="IPR036397">
    <property type="entry name" value="RNaseH_sf"/>
</dbReference>
<dbReference type="GO" id="GO:0046872">
    <property type="term" value="F:metal ion binding"/>
    <property type="evidence" value="ECO:0007669"/>
    <property type="project" value="UniProtKB-KW"/>
</dbReference>
<feature type="domain" description="Integrase catalytic" evidence="6">
    <location>
        <begin position="383"/>
        <end position="567"/>
    </location>
</feature>